<dbReference type="InterPro" id="IPR040442">
    <property type="entry name" value="Pyrv_kinase-like_dom_sf"/>
</dbReference>
<dbReference type="STRING" id="145458.APU90_03585"/>
<dbReference type="Gene3D" id="3.20.20.60">
    <property type="entry name" value="Phosphoenolpyruvate-binding domains"/>
    <property type="match status" value="1"/>
</dbReference>
<dbReference type="KEGG" id="rtc:APU90_03585"/>
<dbReference type="PATRIC" id="fig|145458.8.peg.897"/>
<dbReference type="Proteomes" id="UP000237966">
    <property type="component" value="Unassembled WGS sequence"/>
</dbReference>
<reference evidence="2 4" key="2">
    <citation type="submission" date="2018-02" db="EMBL/GenBank/DDBJ databases">
        <title>Bacteriophage NCPPB3778 and a type I-E CRISPR drive the evolution of the US Biological Select Agent, Rathayibacter toxicus.</title>
        <authorList>
            <person name="Davis E.W.II."/>
            <person name="Tabima J.F."/>
            <person name="Weisberg A.J."/>
            <person name="Lopes L.D."/>
            <person name="Wiseman M.S."/>
            <person name="Wiseman M.S."/>
            <person name="Pupko T."/>
            <person name="Belcher M.S."/>
            <person name="Sechler A.J."/>
            <person name="Tancos M.A."/>
            <person name="Schroeder B.K."/>
            <person name="Murray T.D."/>
            <person name="Luster D.G."/>
            <person name="Schneider W.L."/>
            <person name="Rogers E."/>
            <person name="Andreote F.D."/>
            <person name="Grunwald N.J."/>
            <person name="Putnam M.L."/>
            <person name="Chang J.H."/>
        </authorList>
    </citation>
    <scope>NUCLEOTIDE SEQUENCE [LARGE SCALE GENOMIC DNA]</scope>
    <source>
        <strain evidence="2 4">FH99</strain>
    </source>
</reference>
<organism evidence="1 3">
    <name type="scientific">Rathayibacter toxicus</name>
    <dbReference type="NCBI Taxonomy" id="145458"/>
    <lineage>
        <taxon>Bacteria</taxon>
        <taxon>Bacillati</taxon>
        <taxon>Actinomycetota</taxon>
        <taxon>Actinomycetes</taxon>
        <taxon>Micrococcales</taxon>
        <taxon>Microbacteriaceae</taxon>
        <taxon>Rathayibacter</taxon>
    </lineage>
</organism>
<evidence type="ECO:0000313" key="2">
    <source>
        <dbReference type="EMBL" id="PPI16324.1"/>
    </source>
</evidence>
<comment type="caution">
    <text evidence="1">The sequence shown here is derived from an EMBL/GenBank/DDBJ whole genome shotgun (WGS) entry which is preliminary data.</text>
</comment>
<dbReference type="InterPro" id="IPR015813">
    <property type="entry name" value="Pyrv/PenolPyrv_kinase-like_dom"/>
</dbReference>
<keyword evidence="3" id="KW-1185">Reference proteome</keyword>
<sequence length="213" mass="22831">MVPSVETAALAGVRREDKSFATSHSFAGGTQDLLLVEDVVACLVAASDAKHHPNFVVMAGRESFIENEPVEASVDQIAAFIARYERYITVSAVPTARTAVSAADIGTLSISSVGHATHTTRSTVAAVSNTLQSITSSGTIAPLKEDLAPTAALFELQRLPQFLAEKNVVAQPRMHALRNLVLLGKFFARARTVRSRLFGDGCRRQGYDNAFLC</sequence>
<dbReference type="AlphaFoldDB" id="A0A0U1PU41"/>
<protein>
    <submittedName>
        <fullName evidence="1">Uncharacterized protein</fullName>
    </submittedName>
</protein>
<name>A0A0U1PU41_9MICO</name>
<evidence type="ECO:0000313" key="3">
    <source>
        <dbReference type="Proteomes" id="UP000052979"/>
    </source>
</evidence>
<evidence type="ECO:0000313" key="1">
    <source>
        <dbReference type="EMBL" id="KKM46208.1"/>
    </source>
</evidence>
<accession>A0A0U1PU41</accession>
<gene>
    <name evidence="2" type="ORF">C5C51_02665</name>
    <name evidence="1" type="ORF">VT73_03910</name>
</gene>
<dbReference type="Proteomes" id="UP000052979">
    <property type="component" value="Unassembled WGS sequence"/>
</dbReference>
<evidence type="ECO:0000313" key="4">
    <source>
        <dbReference type="Proteomes" id="UP000237966"/>
    </source>
</evidence>
<dbReference type="SUPFAM" id="SSF51621">
    <property type="entry name" value="Phosphoenolpyruvate/pyruvate domain"/>
    <property type="match status" value="1"/>
</dbReference>
<proteinExistence type="predicted"/>
<dbReference type="EMBL" id="LBFI01000024">
    <property type="protein sequence ID" value="KKM46208.1"/>
    <property type="molecule type" value="Genomic_DNA"/>
</dbReference>
<dbReference type="EMBL" id="PSWU01000004">
    <property type="protein sequence ID" value="PPI16324.1"/>
    <property type="molecule type" value="Genomic_DNA"/>
</dbReference>
<reference evidence="1 3" key="1">
    <citation type="submission" date="2015-04" db="EMBL/GenBank/DDBJ databases">
        <title>Draft genome sequence of Rathayibacter toxicus strain FH-142 (AKA 70134 or CS 32), a Western Australian isolate.</title>
        <authorList>
            <consortium name="Consortium for Microbial Forensics and Genomics (microFORGE)"/>
            <person name="Knight B.M."/>
            <person name="Roberts D.P."/>
            <person name="Lin D."/>
            <person name="Hari K."/>
            <person name="Fletcher J."/>
            <person name="Melcher U."/>
            <person name="Blagden T."/>
            <person name="Luster D.G."/>
            <person name="Sechler A.J."/>
            <person name="Schneider W.L."/>
            <person name="Winegar R.A."/>
        </authorList>
    </citation>
    <scope>NUCLEOTIDE SEQUENCE [LARGE SCALE GENOMIC DNA]</scope>
    <source>
        <strain evidence="1 3">FH142</strain>
    </source>
</reference>
<dbReference type="GO" id="GO:0003824">
    <property type="term" value="F:catalytic activity"/>
    <property type="evidence" value="ECO:0007669"/>
    <property type="project" value="InterPro"/>
</dbReference>